<keyword evidence="3" id="KW-0012">Acyltransferase</keyword>
<dbReference type="Proteomes" id="UP001165678">
    <property type="component" value="Unassembled WGS sequence"/>
</dbReference>
<evidence type="ECO:0000313" key="3">
    <source>
        <dbReference type="EMBL" id="MCX2524620.1"/>
    </source>
</evidence>
<gene>
    <name evidence="3" type="ORF">OQ287_10225</name>
</gene>
<feature type="transmembrane region" description="Helical" evidence="1">
    <location>
        <begin position="164"/>
        <end position="181"/>
    </location>
</feature>
<keyword evidence="1" id="KW-0472">Membrane</keyword>
<feature type="transmembrane region" description="Helical" evidence="1">
    <location>
        <begin position="89"/>
        <end position="107"/>
    </location>
</feature>
<feature type="domain" description="Acyltransferase 3" evidence="2">
    <location>
        <begin position="10"/>
        <end position="392"/>
    </location>
</feature>
<feature type="transmembrane region" description="Helical" evidence="1">
    <location>
        <begin position="319"/>
        <end position="337"/>
    </location>
</feature>
<dbReference type="InterPro" id="IPR050879">
    <property type="entry name" value="Acyltransferase_3"/>
</dbReference>
<accession>A0AA41ZHE4</accession>
<feature type="transmembrane region" description="Helical" evidence="1">
    <location>
        <begin position="375"/>
        <end position="397"/>
    </location>
</feature>
<comment type="caution">
    <text evidence="3">The sequence shown here is derived from an EMBL/GenBank/DDBJ whole genome shotgun (WGS) entry which is preliminary data.</text>
</comment>
<protein>
    <submittedName>
        <fullName evidence="3">Acyltransferase</fullName>
    </submittedName>
</protein>
<keyword evidence="1" id="KW-1133">Transmembrane helix</keyword>
<evidence type="ECO:0000313" key="4">
    <source>
        <dbReference type="Proteomes" id="UP001165678"/>
    </source>
</evidence>
<dbReference type="GO" id="GO:0009103">
    <property type="term" value="P:lipopolysaccharide biosynthetic process"/>
    <property type="evidence" value="ECO:0007669"/>
    <property type="project" value="TreeGrafter"/>
</dbReference>
<sequence length="423" mass="47776">MATPSRETFVALDWLRFALAIYLVMFHTLKNYPEVQALPMVHSLLSLGFFSTSTFFVLSGFLLTHVYLGPGRRAEINKKSFFIKRLSSLYPIHILALLLAIPLALTASGSMGTVMVDHNVNGWHMNAPETQAYALDTTGWLVNLGLNLSLLQAWNPLYTVFNQPAWSLSALLFFYITFPYLAPRLRATYRPALLLTVLCLLYLTPSLYMFFSDTVTPIAHGMMHRNPLLRLPEFLAGIVLYRVYDLKPAWLAALTGHTGKWWSIGFILLCLWATAMLYQFVGGQWYYLVHNGLLLPAQLLLVMLCARSRLDPRTWSAGVAARLGIASLSIFALHIPLSMMASKIEKASYALFDIITTDATLGMLPHLATQEERSLWVYPIYLAVVIVASALFQTRLVNRMRDRLRARFLKPKRGTRTTYSSQA</sequence>
<feature type="transmembrane region" description="Helical" evidence="1">
    <location>
        <begin position="12"/>
        <end position="29"/>
    </location>
</feature>
<dbReference type="PANTHER" id="PTHR23028:SF53">
    <property type="entry name" value="ACYL_TRANSF_3 DOMAIN-CONTAINING PROTEIN"/>
    <property type="match status" value="1"/>
</dbReference>
<dbReference type="EMBL" id="JAPIVE010000003">
    <property type="protein sequence ID" value="MCX2524620.1"/>
    <property type="molecule type" value="Genomic_DNA"/>
</dbReference>
<name>A0AA41ZHE4_9GAMM</name>
<dbReference type="GO" id="GO:0016747">
    <property type="term" value="F:acyltransferase activity, transferring groups other than amino-acyl groups"/>
    <property type="evidence" value="ECO:0007669"/>
    <property type="project" value="InterPro"/>
</dbReference>
<feature type="transmembrane region" description="Helical" evidence="1">
    <location>
        <begin position="49"/>
        <end position="68"/>
    </location>
</feature>
<dbReference type="AlphaFoldDB" id="A0AA41ZHE4"/>
<dbReference type="InterPro" id="IPR002656">
    <property type="entry name" value="Acyl_transf_3_dom"/>
</dbReference>
<reference evidence="3" key="1">
    <citation type="submission" date="2022-11" db="EMBL/GenBank/DDBJ databases">
        <title>Larsenimonas rhizosphaerae sp. nov., isolated from a tidal mudflat.</title>
        <authorList>
            <person name="Lee S.D."/>
            <person name="Kim I.S."/>
        </authorList>
    </citation>
    <scope>NUCLEOTIDE SEQUENCE</scope>
    <source>
        <strain evidence="3">GH2-1</strain>
    </source>
</reference>
<evidence type="ECO:0000256" key="1">
    <source>
        <dbReference type="SAM" id="Phobius"/>
    </source>
</evidence>
<dbReference type="GO" id="GO:0016020">
    <property type="term" value="C:membrane"/>
    <property type="evidence" value="ECO:0007669"/>
    <property type="project" value="TreeGrafter"/>
</dbReference>
<feature type="transmembrane region" description="Helical" evidence="1">
    <location>
        <begin position="287"/>
        <end position="307"/>
    </location>
</feature>
<evidence type="ECO:0000259" key="2">
    <source>
        <dbReference type="Pfam" id="PF01757"/>
    </source>
</evidence>
<feature type="transmembrane region" description="Helical" evidence="1">
    <location>
        <begin position="261"/>
        <end position="281"/>
    </location>
</feature>
<proteinExistence type="predicted"/>
<dbReference type="PANTHER" id="PTHR23028">
    <property type="entry name" value="ACETYLTRANSFERASE"/>
    <property type="match status" value="1"/>
</dbReference>
<dbReference type="Pfam" id="PF01757">
    <property type="entry name" value="Acyl_transf_3"/>
    <property type="match status" value="1"/>
</dbReference>
<keyword evidence="1" id="KW-0812">Transmembrane</keyword>
<keyword evidence="4" id="KW-1185">Reference proteome</keyword>
<organism evidence="3 4">
    <name type="scientific">Larsenimonas rhizosphaerae</name>
    <dbReference type="NCBI Taxonomy" id="2944682"/>
    <lineage>
        <taxon>Bacteria</taxon>
        <taxon>Pseudomonadati</taxon>
        <taxon>Pseudomonadota</taxon>
        <taxon>Gammaproteobacteria</taxon>
        <taxon>Oceanospirillales</taxon>
        <taxon>Halomonadaceae</taxon>
        <taxon>Larsenimonas</taxon>
    </lineage>
</organism>
<dbReference type="RefSeq" id="WP_265896369.1">
    <property type="nucleotide sequence ID" value="NZ_JAPIVE010000003.1"/>
</dbReference>
<feature type="transmembrane region" description="Helical" evidence="1">
    <location>
        <begin position="193"/>
        <end position="211"/>
    </location>
</feature>
<keyword evidence="3" id="KW-0808">Transferase</keyword>
<feature type="transmembrane region" description="Helical" evidence="1">
    <location>
        <begin position="231"/>
        <end position="254"/>
    </location>
</feature>